<keyword evidence="3" id="KW-1185">Reference proteome</keyword>
<accession>I2H2L5</accession>
<dbReference type="GeneID" id="14495600"/>
<dbReference type="STRING" id="1071380.I2H2L5"/>
<evidence type="ECO:0000313" key="3">
    <source>
        <dbReference type="Proteomes" id="UP000002866"/>
    </source>
</evidence>
<gene>
    <name evidence="2" type="primary">TBLA0D01090</name>
    <name evidence="2" type="ORF">TBLA_0D01090</name>
</gene>
<sequence>MLQTEQDYNQEMTNGTTISVASTSPINQQGIISDKDWNLHASNVSMLSELKKKQKELQLNIEAFSSTVPYLEYENYNEYYVLKTFKRGKSISGIVDLEQLKNNQYGDYYEKITYDHLKVNDKNESKISSHESSLNVSPIIESNEPKNTDTITPSSIDNKANEPPDSIMTRIRTRTRGNKSNDRQMVKPELKAKIQNSSNTIKNTATSKPINSLYEVIVPKDKFPERRSDWILPQRKRYVMKATRNSTPKVPYITISRLFKVPKIERLINSKQQSKKIKRSKR</sequence>
<feature type="region of interest" description="Disordered" evidence="1">
    <location>
        <begin position="128"/>
        <end position="165"/>
    </location>
</feature>
<dbReference type="Proteomes" id="UP000002866">
    <property type="component" value="Chromosome 4"/>
</dbReference>
<dbReference type="InParanoid" id="I2H2L5"/>
<reference evidence="2 3" key="1">
    <citation type="journal article" date="2011" name="Proc. Natl. Acad. Sci. U.S.A.">
        <title>Evolutionary erosion of yeast sex chromosomes by mating-type switching accidents.</title>
        <authorList>
            <person name="Gordon J.L."/>
            <person name="Armisen D."/>
            <person name="Proux-Wera E."/>
            <person name="Oheigeartaigh S.S."/>
            <person name="Byrne K.P."/>
            <person name="Wolfe K.H."/>
        </authorList>
    </citation>
    <scope>NUCLEOTIDE SEQUENCE [LARGE SCALE GENOMIC DNA]</scope>
    <source>
        <strain evidence="3">ATCC 34711 / CBS 6284 / DSM 70876 / NBRC 10599 / NRRL Y-10934 / UCD 77-7</strain>
    </source>
</reference>
<dbReference type="AlphaFoldDB" id="I2H2L5"/>
<dbReference type="KEGG" id="tbl:TBLA_0D01090"/>
<dbReference type="HOGENOM" id="CLU_055872_1_0_1"/>
<feature type="compositionally biased region" description="Polar residues" evidence="1">
    <location>
        <begin position="148"/>
        <end position="158"/>
    </location>
</feature>
<evidence type="ECO:0000256" key="1">
    <source>
        <dbReference type="SAM" id="MobiDB-lite"/>
    </source>
</evidence>
<protein>
    <submittedName>
        <fullName evidence="2">Uncharacterized protein</fullName>
    </submittedName>
</protein>
<proteinExistence type="predicted"/>
<organism evidence="2 3">
    <name type="scientific">Henningerozyma blattae (strain ATCC 34711 / CBS 6284 / DSM 70876 / NBRC 10599 / NRRL Y-10934 / UCD 77-7)</name>
    <name type="common">Yeast</name>
    <name type="synonym">Tetrapisispora blattae</name>
    <dbReference type="NCBI Taxonomy" id="1071380"/>
    <lineage>
        <taxon>Eukaryota</taxon>
        <taxon>Fungi</taxon>
        <taxon>Dikarya</taxon>
        <taxon>Ascomycota</taxon>
        <taxon>Saccharomycotina</taxon>
        <taxon>Saccharomycetes</taxon>
        <taxon>Saccharomycetales</taxon>
        <taxon>Saccharomycetaceae</taxon>
        <taxon>Henningerozyma</taxon>
    </lineage>
</organism>
<dbReference type="RefSeq" id="XP_004180136.1">
    <property type="nucleotide sequence ID" value="XM_004180088.1"/>
</dbReference>
<evidence type="ECO:0000313" key="2">
    <source>
        <dbReference type="EMBL" id="CCH60617.1"/>
    </source>
</evidence>
<dbReference type="EMBL" id="HE806319">
    <property type="protein sequence ID" value="CCH60617.1"/>
    <property type="molecule type" value="Genomic_DNA"/>
</dbReference>
<name>I2H2L5_HENB6</name>